<accession>Q18661</accession>
<name>Q18661_CAEEL</name>
<dbReference type="IntAct" id="Q18661">
    <property type="interactions" value="1"/>
</dbReference>
<evidence type="ECO:0000313" key="4">
    <source>
        <dbReference type="WormBase" id="C46H3.1"/>
    </source>
</evidence>
<dbReference type="EMBL" id="BX284606">
    <property type="protein sequence ID" value="CCD65699.1"/>
    <property type="molecule type" value="Genomic_DNA"/>
</dbReference>
<dbReference type="CTD" id="183519"/>
<dbReference type="PaxDb" id="6239-C46H3.1"/>
<protein>
    <submittedName>
        <fullName evidence="2">Protein HAIKU1</fullName>
    </submittedName>
</protein>
<dbReference type="AlphaFoldDB" id="Q18661"/>
<feature type="region of interest" description="Disordered" evidence="1">
    <location>
        <begin position="1"/>
        <end position="37"/>
    </location>
</feature>
<dbReference type="Proteomes" id="UP000001940">
    <property type="component" value="Chromosome X"/>
</dbReference>
<evidence type="ECO:0000313" key="2">
    <source>
        <dbReference type="EMBL" id="CCD65699.1"/>
    </source>
</evidence>
<dbReference type="UCSC" id="C46H3.1">
    <property type="organism name" value="c. elegans"/>
</dbReference>
<dbReference type="RefSeq" id="NP_508228.1">
    <property type="nucleotide sequence ID" value="NM_075827.4"/>
</dbReference>
<organism evidence="2 3">
    <name type="scientific">Caenorhabditis elegans</name>
    <dbReference type="NCBI Taxonomy" id="6239"/>
    <lineage>
        <taxon>Eukaryota</taxon>
        <taxon>Metazoa</taxon>
        <taxon>Ecdysozoa</taxon>
        <taxon>Nematoda</taxon>
        <taxon>Chromadorea</taxon>
        <taxon>Rhabditida</taxon>
        <taxon>Rhabditina</taxon>
        <taxon>Rhabditomorpha</taxon>
        <taxon>Rhabditoidea</taxon>
        <taxon>Rhabditidae</taxon>
        <taxon>Peloderinae</taxon>
        <taxon>Caenorhabditis</taxon>
    </lineage>
</organism>
<dbReference type="GeneID" id="183519"/>
<keyword evidence="3" id="KW-1185">Reference proteome</keyword>
<evidence type="ECO:0000313" key="3">
    <source>
        <dbReference type="Proteomes" id="UP000001940"/>
    </source>
</evidence>
<reference evidence="2 3" key="1">
    <citation type="journal article" date="1998" name="Science">
        <title>Genome sequence of the nematode C. elegans: a platform for investigating biology.</title>
        <authorList>
            <consortium name="The C. elegans sequencing consortium"/>
            <person name="Sulson J.E."/>
            <person name="Waterston R."/>
        </authorList>
    </citation>
    <scope>NUCLEOTIDE SEQUENCE [LARGE SCALE GENOMIC DNA]</scope>
    <source>
        <strain evidence="2 3">Bristol N2</strain>
    </source>
</reference>
<sequence length="215" mass="23999">MVRKFYEKKKPNKKSNKKDAQISQKLSSIPLGGGSRLSTNSVVNPYSRLMGGQPYPNLHSSLRPDLMRNPQPYGTMRSPQPTMGPVPPYGQPLNNSVFGSSQFPLPPMPVPNLVNVQNDLAFNNYIRHLSQQLNASIPGLPGVAPLQLPVPPGPFNFPALHQQLGAPNNIFQRPTFPTQEEYNLCFLPYTPERYEALLRAHKNLKLPGRLVLQKI</sequence>
<gene>
    <name evidence="2 4" type="ORF">C46H3.1</name>
    <name evidence="2" type="ORF">CELE_C46H3.1</name>
</gene>
<dbReference type="AGR" id="WB:WBGene00016724"/>
<dbReference type="KEGG" id="cel:CELE_C46H3.1"/>
<proteinExistence type="predicted"/>
<dbReference type="InParanoid" id="Q18661"/>
<evidence type="ECO:0000256" key="1">
    <source>
        <dbReference type="SAM" id="MobiDB-lite"/>
    </source>
</evidence>
<dbReference type="HOGENOM" id="CLU_1284322_0_0_1"/>
<dbReference type="WormBase" id="C46H3.1">
    <property type="protein sequence ID" value="CE04221"/>
    <property type="gene ID" value="WBGene00016724"/>
</dbReference>
<dbReference type="Bgee" id="WBGene00016724">
    <property type="expression patterns" value="Expressed in larva and 1 other cell type or tissue"/>
</dbReference>
<dbReference type="PIR" id="T15811">
    <property type="entry name" value="T15811"/>
</dbReference>